<reference evidence="1" key="1">
    <citation type="submission" date="2022-03" db="EMBL/GenBank/DDBJ databases">
        <title>Description of Abyssus ytuae gen. nov., sp. nov., a novel member of the family Flavobacteriaceae isolated from the sediment of Mariana Trench.</title>
        <authorList>
            <person name="Zhang J."/>
            <person name="Xu X."/>
        </authorList>
    </citation>
    <scope>NUCLEOTIDE SEQUENCE</scope>
    <source>
        <strain evidence="1">MT3330</strain>
    </source>
</reference>
<organism evidence="1 2">
    <name type="scientific">Abyssalbus ytuae</name>
    <dbReference type="NCBI Taxonomy" id="2926907"/>
    <lineage>
        <taxon>Bacteria</taxon>
        <taxon>Pseudomonadati</taxon>
        <taxon>Bacteroidota</taxon>
        <taxon>Flavobacteriia</taxon>
        <taxon>Flavobacteriales</taxon>
        <taxon>Flavobacteriaceae</taxon>
        <taxon>Abyssalbus</taxon>
    </lineage>
</organism>
<dbReference type="AlphaFoldDB" id="A0A9E7D105"/>
<evidence type="ECO:0000313" key="2">
    <source>
        <dbReference type="Proteomes" id="UP000831290"/>
    </source>
</evidence>
<name>A0A9E7D105_9FLAO</name>
<dbReference type="RefSeq" id="WP_255845512.1">
    <property type="nucleotide sequence ID" value="NZ_CP094358.1"/>
</dbReference>
<dbReference type="Proteomes" id="UP000831290">
    <property type="component" value="Chromosome"/>
</dbReference>
<evidence type="ECO:0000313" key="1">
    <source>
        <dbReference type="EMBL" id="UOB18895.1"/>
    </source>
</evidence>
<accession>A0A9E7D105</accession>
<proteinExistence type="predicted"/>
<protein>
    <submittedName>
        <fullName evidence="1">Uncharacterized protein</fullName>
    </submittedName>
</protein>
<keyword evidence="2" id="KW-1185">Reference proteome</keyword>
<gene>
    <name evidence="1" type="ORF">MQE35_06255</name>
</gene>
<dbReference type="EMBL" id="CP094358">
    <property type="protein sequence ID" value="UOB18895.1"/>
    <property type="molecule type" value="Genomic_DNA"/>
</dbReference>
<sequence length="314" mass="36482">MKQKFLLVLVLFVKVSMGQINEQNITGQYSLGSSSPEGGSSLIIMEQGTYAIAYFGGIQVGKWKFLKDGRIEFAPFSKPIFELYGRTNRELKKSAMVSFENFENGDVYAGFHQKDEPWIKLNRVFNEDANCFAYPYVYNLKRVPEQLIFMFKIYYPDKNEVRVFNNNAGYNDFIVINNSHTYLHSLKTMTAVFNEGMLTFEDGKTTVKRDLDENSEDMLFLKQYISQVFNDVQKIYVNKSYNLFEGNLPAYYEYDKKNNIFIDTQAIPKANKGGESSMKYDDFSKIYEYKKLKEKVSTDNFETNNSSLFIETCD</sequence>
<dbReference type="KEGG" id="fbm:MQE35_06255"/>